<keyword evidence="1" id="KW-0732">Signal</keyword>
<organism evidence="2 3">
    <name type="scientific">Phytophthora oleae</name>
    <dbReference type="NCBI Taxonomy" id="2107226"/>
    <lineage>
        <taxon>Eukaryota</taxon>
        <taxon>Sar</taxon>
        <taxon>Stramenopiles</taxon>
        <taxon>Oomycota</taxon>
        <taxon>Peronosporomycetes</taxon>
        <taxon>Peronosporales</taxon>
        <taxon>Peronosporaceae</taxon>
        <taxon>Phytophthora</taxon>
    </lineage>
</organism>
<dbReference type="EMBL" id="JBIMZQ010000008">
    <property type="protein sequence ID" value="KAL3669557.1"/>
    <property type="molecule type" value="Genomic_DNA"/>
</dbReference>
<gene>
    <name evidence="2" type="ORF">V7S43_004944</name>
</gene>
<evidence type="ECO:0008006" key="4">
    <source>
        <dbReference type="Google" id="ProtNLM"/>
    </source>
</evidence>
<feature type="chain" id="PRO_5044756333" description="RxLR effector protein" evidence="1">
    <location>
        <begin position="20"/>
        <end position="61"/>
    </location>
</feature>
<sequence length="61" mass="6193">MQLFATILSLAVYALVTDATPTMNANNEVVAARSLRASAPTPASSEGVVLSGGKGWSVGWG</sequence>
<evidence type="ECO:0000313" key="2">
    <source>
        <dbReference type="EMBL" id="KAL3669557.1"/>
    </source>
</evidence>
<evidence type="ECO:0000256" key="1">
    <source>
        <dbReference type="SAM" id="SignalP"/>
    </source>
</evidence>
<feature type="signal peptide" evidence="1">
    <location>
        <begin position="1"/>
        <end position="19"/>
    </location>
</feature>
<evidence type="ECO:0000313" key="3">
    <source>
        <dbReference type="Proteomes" id="UP001632037"/>
    </source>
</evidence>
<accession>A0ABD3FRJ9</accession>
<dbReference type="AlphaFoldDB" id="A0ABD3FRJ9"/>
<keyword evidence="3" id="KW-1185">Reference proteome</keyword>
<proteinExistence type="predicted"/>
<comment type="caution">
    <text evidence="2">The sequence shown here is derived from an EMBL/GenBank/DDBJ whole genome shotgun (WGS) entry which is preliminary data.</text>
</comment>
<name>A0ABD3FRJ9_9STRA</name>
<dbReference type="Proteomes" id="UP001632037">
    <property type="component" value="Unassembled WGS sequence"/>
</dbReference>
<protein>
    <recommendedName>
        <fullName evidence="4">RxLR effector protein</fullName>
    </recommendedName>
</protein>
<reference evidence="2 3" key="1">
    <citation type="submission" date="2024-09" db="EMBL/GenBank/DDBJ databases">
        <title>Genome sequencing and assembly of Phytophthora oleae, isolate VK10A, causative agent of rot of olive drupes.</title>
        <authorList>
            <person name="Conti Taguali S."/>
            <person name="Riolo M."/>
            <person name="La Spada F."/>
            <person name="Cacciola S.O."/>
            <person name="Dionisio G."/>
        </authorList>
    </citation>
    <scope>NUCLEOTIDE SEQUENCE [LARGE SCALE GENOMIC DNA]</scope>
    <source>
        <strain evidence="2 3">VK10A</strain>
    </source>
</reference>